<dbReference type="Pfam" id="PF09828">
    <property type="entry name" value="ChrB_C"/>
    <property type="match status" value="1"/>
</dbReference>
<dbReference type="PROSITE" id="PS50206">
    <property type="entry name" value="RHODANESE_3"/>
    <property type="match status" value="1"/>
</dbReference>
<proteinExistence type="predicted"/>
<protein>
    <recommendedName>
        <fullName evidence="1">Rhodanese domain-containing protein</fullName>
    </recommendedName>
</protein>
<accession>A0A1G5EV70</accession>
<organism evidence="2 3">
    <name type="scientific">Microvirga guangxiensis</name>
    <dbReference type="NCBI Taxonomy" id="549386"/>
    <lineage>
        <taxon>Bacteria</taxon>
        <taxon>Pseudomonadati</taxon>
        <taxon>Pseudomonadota</taxon>
        <taxon>Alphaproteobacteria</taxon>
        <taxon>Hyphomicrobiales</taxon>
        <taxon>Methylobacteriaceae</taxon>
        <taxon>Microvirga</taxon>
    </lineage>
</organism>
<dbReference type="InterPro" id="IPR036873">
    <property type="entry name" value="Rhodanese-like_dom_sf"/>
</dbReference>
<dbReference type="InterPro" id="IPR018634">
    <property type="entry name" value="ChrB_C"/>
</dbReference>
<dbReference type="AlphaFoldDB" id="A0A1G5EV70"/>
<dbReference type="Proteomes" id="UP000199569">
    <property type="component" value="Unassembled WGS sequence"/>
</dbReference>
<name>A0A1G5EV70_9HYPH</name>
<sequence>MPKHRIRSSFYGCIMSSFNTISVEKLARLIGTPKCPTLIDVCADEDFSTNPGILPCAIRRPYGAVSEWAHEYVGQSVVTICQKGHKLSHGAAAWLRHAGASADALEGGVLAWAQAGLPMVPKAKLPSRDSRGRTLWVTRSRPKIDRIACPWLIRRFVDPNAVFLFVPPSEVQAVGERFGTTPFDIEGEGVFWSHRGELCTFDVMIEEFGLETEPLKRLATIVRGADTARLDLAPEASGLLAASLGLSRIFTDDLAQLDAGLLLYDAFYRWCRDATDETHNWPSKKA</sequence>
<dbReference type="SUPFAM" id="SSF52821">
    <property type="entry name" value="Rhodanese/Cell cycle control phosphatase"/>
    <property type="match status" value="1"/>
</dbReference>
<dbReference type="STRING" id="549386.SAMN02927923_01117"/>
<dbReference type="InterPro" id="IPR001763">
    <property type="entry name" value="Rhodanese-like_dom"/>
</dbReference>
<dbReference type="Gene3D" id="3.40.250.10">
    <property type="entry name" value="Rhodanese-like domain"/>
    <property type="match status" value="1"/>
</dbReference>
<evidence type="ECO:0000313" key="2">
    <source>
        <dbReference type="EMBL" id="SCY30883.1"/>
    </source>
</evidence>
<evidence type="ECO:0000259" key="1">
    <source>
        <dbReference type="PROSITE" id="PS50206"/>
    </source>
</evidence>
<reference evidence="2 3" key="1">
    <citation type="submission" date="2016-10" db="EMBL/GenBank/DDBJ databases">
        <authorList>
            <person name="de Groot N.N."/>
        </authorList>
    </citation>
    <scope>NUCLEOTIDE SEQUENCE [LARGE SCALE GENOMIC DNA]</scope>
    <source>
        <strain evidence="2 3">CGMCC 1.7666</strain>
    </source>
</reference>
<dbReference type="EMBL" id="FMVJ01000003">
    <property type="protein sequence ID" value="SCY30883.1"/>
    <property type="molecule type" value="Genomic_DNA"/>
</dbReference>
<keyword evidence="3" id="KW-1185">Reference proteome</keyword>
<feature type="domain" description="Rhodanese" evidence="1">
    <location>
        <begin position="52"/>
        <end position="121"/>
    </location>
</feature>
<evidence type="ECO:0000313" key="3">
    <source>
        <dbReference type="Proteomes" id="UP000199569"/>
    </source>
</evidence>
<gene>
    <name evidence="2" type="ORF">SAMN02927923_01117</name>
</gene>